<dbReference type="PANTHER" id="PTHR30137">
    <property type="entry name" value="LUCIFERASE-LIKE MONOOXYGENASE"/>
    <property type="match status" value="1"/>
</dbReference>
<evidence type="ECO:0000313" key="3">
    <source>
        <dbReference type="EMBL" id="VXC28932.1"/>
    </source>
</evidence>
<gene>
    <name evidence="3" type="primary">cmoO</name>
    <name evidence="3" type="ORF">BACI348_50760</name>
</gene>
<dbReference type="EMBL" id="CABWLH010000010">
    <property type="protein sequence ID" value="VXC28932.1"/>
    <property type="molecule type" value="Genomic_DNA"/>
</dbReference>
<evidence type="ECO:0000256" key="1">
    <source>
        <dbReference type="ARBA" id="ARBA00007789"/>
    </source>
</evidence>
<dbReference type="RefSeq" id="WP_039165233.1">
    <property type="nucleotide sequence ID" value="NZ_CP043559.1"/>
</dbReference>
<dbReference type="Pfam" id="PF00296">
    <property type="entry name" value="Bac_luciferase"/>
    <property type="match status" value="1"/>
</dbReference>
<name>A0A653XFU2_BACAB</name>
<dbReference type="InterPro" id="IPR011251">
    <property type="entry name" value="Luciferase-like_dom"/>
</dbReference>
<dbReference type="AlphaFoldDB" id="A0A653XFU2"/>
<dbReference type="InterPro" id="IPR019949">
    <property type="entry name" value="CmoO-like"/>
</dbReference>
<sequence>MSLTLSILDQSLVSENEKAETGIQHTVRLAEAADQLGYHRFWVSEHHNNSQVAGSSPEALAGYLLAKTNHLRIGSGGVMLQHYSPFKVAETFHVLASLAPGRVDLGVGKAPGGLNLSTQALQEDYQASRKDFSQKLVDLKTYLTEQANELNAQPIPSVSPDMFLLGGSIESAEFAAKLGISFVFAYFINGDDALLKEARETFQKFKTQNTHQQFLLAITVSVAEDHKQALSYIKQKETVKVSFSDGRKLNVTSLEDAEKLVKGTKKEHYNIHVQKTGYTAGTKETVHRRLTELAETYDINEFIVLSPIVDIEARIASITLLKEAFDHELTAKNQINQEVSV</sequence>
<dbReference type="PANTHER" id="PTHR30137:SF19">
    <property type="entry name" value="LUCIFERASE-LIKE MONOOXYGENASE"/>
    <property type="match status" value="1"/>
</dbReference>
<comment type="similarity">
    <text evidence="1">To bacterial alkanal monooxygenase alpha and beta chains.</text>
</comment>
<accession>A0A653XFU2</accession>
<dbReference type="InterPro" id="IPR050766">
    <property type="entry name" value="Bact_Lucif_Oxidored"/>
</dbReference>
<proteinExistence type="predicted"/>
<evidence type="ECO:0000259" key="2">
    <source>
        <dbReference type="Pfam" id="PF00296"/>
    </source>
</evidence>
<dbReference type="NCBIfam" id="TIGR03558">
    <property type="entry name" value="oxido_grp_1"/>
    <property type="match status" value="1"/>
</dbReference>
<dbReference type="Gene3D" id="3.20.20.30">
    <property type="entry name" value="Luciferase-like domain"/>
    <property type="match status" value="1"/>
</dbReference>
<dbReference type="GO" id="GO:0004497">
    <property type="term" value="F:monooxygenase activity"/>
    <property type="evidence" value="ECO:0007669"/>
    <property type="project" value="UniProtKB-KW"/>
</dbReference>
<dbReference type="InterPro" id="IPR036661">
    <property type="entry name" value="Luciferase-like_sf"/>
</dbReference>
<feature type="domain" description="Luciferase-like" evidence="2">
    <location>
        <begin position="15"/>
        <end position="295"/>
    </location>
</feature>
<organism evidence="3 4">
    <name type="scientific">Bacillus altitudinis</name>
    <dbReference type="NCBI Taxonomy" id="293387"/>
    <lineage>
        <taxon>Bacteria</taxon>
        <taxon>Bacillati</taxon>
        <taxon>Bacillota</taxon>
        <taxon>Bacilli</taxon>
        <taxon>Bacillales</taxon>
        <taxon>Bacillaceae</taxon>
        <taxon>Bacillus</taxon>
    </lineage>
</organism>
<dbReference type="EC" id="1.14.-.-" evidence="3"/>
<reference evidence="3 4" key="1">
    <citation type="submission" date="2019-10" db="EMBL/GenBank/DDBJ databases">
        <authorList>
            <person name="Karimi E."/>
        </authorList>
    </citation>
    <scope>NUCLEOTIDE SEQUENCE [LARGE SCALE GENOMIC DNA]</scope>
    <source>
        <strain evidence="3">Bacillus sp. 348</strain>
    </source>
</reference>
<dbReference type="GO" id="GO:0005829">
    <property type="term" value="C:cytosol"/>
    <property type="evidence" value="ECO:0007669"/>
    <property type="project" value="TreeGrafter"/>
</dbReference>
<keyword evidence="3" id="KW-0503">Monooxygenase</keyword>
<dbReference type="GO" id="GO:0016705">
    <property type="term" value="F:oxidoreductase activity, acting on paired donors, with incorporation or reduction of molecular oxygen"/>
    <property type="evidence" value="ECO:0007669"/>
    <property type="project" value="InterPro"/>
</dbReference>
<dbReference type="Proteomes" id="UP000433089">
    <property type="component" value="Unassembled WGS sequence"/>
</dbReference>
<protein>
    <submittedName>
        <fullName evidence="3">Monooxygenase (S-alkyl substrates)</fullName>
        <ecNumber evidence="3">1.14.-.-</ecNumber>
    </submittedName>
</protein>
<keyword evidence="3" id="KW-0560">Oxidoreductase</keyword>
<dbReference type="SUPFAM" id="SSF51679">
    <property type="entry name" value="Bacterial luciferase-like"/>
    <property type="match status" value="1"/>
</dbReference>
<evidence type="ECO:0000313" key="4">
    <source>
        <dbReference type="Proteomes" id="UP000433089"/>
    </source>
</evidence>
<accession>A0A5C2CGI9</accession>